<dbReference type="SMART" id="SM00580">
    <property type="entry name" value="PUG"/>
    <property type="match status" value="1"/>
</dbReference>
<dbReference type="PANTHER" id="PTHR23153">
    <property type="entry name" value="UBX-RELATED"/>
    <property type="match status" value="1"/>
</dbReference>
<dbReference type="InterPro" id="IPR042774">
    <property type="entry name" value="UBXN6_PUB"/>
</dbReference>
<dbReference type="GO" id="GO:0016020">
    <property type="term" value="C:membrane"/>
    <property type="evidence" value="ECO:0007669"/>
    <property type="project" value="UniProtKB-SubCell"/>
</dbReference>
<keyword evidence="3" id="KW-0472">Membrane</keyword>
<dbReference type="CDD" id="cd10460">
    <property type="entry name" value="PUB_UBXD1"/>
    <property type="match status" value="1"/>
</dbReference>
<proteinExistence type="predicted"/>
<evidence type="ECO:0000256" key="6">
    <source>
        <dbReference type="ARBA" id="ARBA00070523"/>
    </source>
</evidence>
<dbReference type="Gene3D" id="1.20.58.2190">
    <property type="match status" value="1"/>
</dbReference>
<feature type="region of interest" description="Disordered" evidence="8">
    <location>
        <begin position="1"/>
        <end position="75"/>
    </location>
</feature>
<feature type="compositionally biased region" description="Polar residues" evidence="8">
    <location>
        <begin position="26"/>
        <end position="41"/>
    </location>
</feature>
<dbReference type="InterPro" id="IPR029071">
    <property type="entry name" value="Ubiquitin-like_domsf"/>
</dbReference>
<feature type="compositionally biased region" description="Polar residues" evidence="8">
    <location>
        <begin position="65"/>
        <end position="75"/>
    </location>
</feature>
<evidence type="ECO:0000256" key="1">
    <source>
        <dbReference type="ARBA" id="ARBA00004170"/>
    </source>
</evidence>
<gene>
    <name evidence="10" type="ORF">ANANG_G00130180</name>
</gene>
<protein>
    <recommendedName>
        <fullName evidence="6">UBX domain-containing protein 6</fullName>
    </recommendedName>
    <alternativeName>
        <fullName evidence="7">UBX domain-containing protein 1</fullName>
    </alternativeName>
</protein>
<evidence type="ECO:0000256" key="3">
    <source>
        <dbReference type="ARBA" id="ARBA00023136"/>
    </source>
</evidence>
<comment type="subcellular location">
    <subcellularLocation>
        <location evidence="1">Membrane</location>
        <topology evidence="1">Peripheral membrane protein</topology>
    </subcellularLocation>
</comment>
<comment type="subunit">
    <text evidence="5">Interacts with VCP through the PUB domain (via C-terminus) and VIM motif (via N-terminus); the interaction is direct. Forms a ternary complex with CAV1 and VCP. Interacts with SYVN1. Interacts with HERPUD1. Interacts with VCPKMT. May interact with DERL1. Interacts with PLAA, VCP and YOD1; may form a complex involved in macroautophagy. Interacts with LMAN1.</text>
</comment>
<dbReference type="PANTHER" id="PTHR23153:SF38">
    <property type="entry name" value="UBX DOMAIN-CONTAINING PROTEIN 6"/>
    <property type="match status" value="1"/>
</dbReference>
<evidence type="ECO:0000256" key="5">
    <source>
        <dbReference type="ARBA" id="ARBA00065525"/>
    </source>
</evidence>
<evidence type="ECO:0000256" key="7">
    <source>
        <dbReference type="ARBA" id="ARBA00075815"/>
    </source>
</evidence>
<dbReference type="InterPro" id="IPR018997">
    <property type="entry name" value="PUB_domain"/>
</dbReference>
<evidence type="ECO:0000256" key="2">
    <source>
        <dbReference type="ARBA" id="ARBA00022786"/>
    </source>
</evidence>
<dbReference type="GO" id="GO:0005737">
    <property type="term" value="C:cytoplasm"/>
    <property type="evidence" value="ECO:0007669"/>
    <property type="project" value="TreeGrafter"/>
</dbReference>
<evidence type="ECO:0000313" key="11">
    <source>
        <dbReference type="Proteomes" id="UP001044222"/>
    </source>
</evidence>
<evidence type="ECO:0000256" key="4">
    <source>
        <dbReference type="ARBA" id="ARBA00059509"/>
    </source>
</evidence>
<dbReference type="Proteomes" id="UP001044222">
    <property type="component" value="Chromosome 6"/>
</dbReference>
<dbReference type="Gene3D" id="3.10.20.90">
    <property type="entry name" value="Phosphatidylinositol 3-kinase Catalytic Subunit, Chain A, domain 1"/>
    <property type="match status" value="1"/>
</dbReference>
<evidence type="ECO:0000259" key="9">
    <source>
        <dbReference type="PROSITE" id="PS50033"/>
    </source>
</evidence>
<keyword evidence="2" id="KW-0833">Ubl conjugation pathway</keyword>
<dbReference type="PROSITE" id="PS50033">
    <property type="entry name" value="UBX"/>
    <property type="match status" value="1"/>
</dbReference>
<accession>A0A9D3RYE5</accession>
<organism evidence="10 11">
    <name type="scientific">Anguilla anguilla</name>
    <name type="common">European freshwater eel</name>
    <name type="synonym">Muraena anguilla</name>
    <dbReference type="NCBI Taxonomy" id="7936"/>
    <lineage>
        <taxon>Eukaryota</taxon>
        <taxon>Metazoa</taxon>
        <taxon>Chordata</taxon>
        <taxon>Craniata</taxon>
        <taxon>Vertebrata</taxon>
        <taxon>Euteleostomi</taxon>
        <taxon>Actinopterygii</taxon>
        <taxon>Neopterygii</taxon>
        <taxon>Teleostei</taxon>
        <taxon>Anguilliformes</taxon>
        <taxon>Anguillidae</taxon>
        <taxon>Anguilla</taxon>
    </lineage>
</organism>
<dbReference type="SUPFAM" id="SSF143503">
    <property type="entry name" value="PUG domain-like"/>
    <property type="match status" value="1"/>
</dbReference>
<feature type="compositionally biased region" description="Low complexity" evidence="8">
    <location>
        <begin position="50"/>
        <end position="61"/>
    </location>
</feature>
<dbReference type="EMBL" id="JAFIRN010000006">
    <property type="protein sequence ID" value="KAG5847813.1"/>
    <property type="molecule type" value="Genomic_DNA"/>
</dbReference>
<feature type="compositionally biased region" description="Basic and acidic residues" evidence="8">
    <location>
        <begin position="1"/>
        <end position="14"/>
    </location>
</feature>
<evidence type="ECO:0000313" key="10">
    <source>
        <dbReference type="EMBL" id="KAG5847813.1"/>
    </source>
</evidence>
<dbReference type="SMART" id="SM00166">
    <property type="entry name" value="UBX"/>
    <property type="match status" value="1"/>
</dbReference>
<dbReference type="Pfam" id="PF00789">
    <property type="entry name" value="UBX"/>
    <property type="match status" value="1"/>
</dbReference>
<dbReference type="GO" id="GO:0006950">
    <property type="term" value="P:response to stress"/>
    <property type="evidence" value="ECO:0007669"/>
    <property type="project" value="UniProtKB-ARBA"/>
</dbReference>
<dbReference type="Pfam" id="PF09409">
    <property type="entry name" value="PUB"/>
    <property type="match status" value="1"/>
</dbReference>
<name>A0A9D3RYE5_ANGAN</name>
<comment type="caution">
    <text evidence="10">The sequence shown here is derived from an EMBL/GenBank/DDBJ whole genome shotgun (WGS) entry which is preliminary data.</text>
</comment>
<dbReference type="InterPro" id="IPR036339">
    <property type="entry name" value="PUB-like_dom_sf"/>
</dbReference>
<keyword evidence="11" id="KW-1185">Reference proteome</keyword>
<dbReference type="SUPFAM" id="SSF54236">
    <property type="entry name" value="Ubiquitin-like"/>
    <property type="match status" value="1"/>
</dbReference>
<dbReference type="CDD" id="cd16119">
    <property type="entry name" value="UBX_UBXN6"/>
    <property type="match status" value="1"/>
</dbReference>
<feature type="domain" description="UBX" evidence="9">
    <location>
        <begin position="327"/>
        <end position="403"/>
    </location>
</feature>
<comment type="function">
    <text evidence="4">May negatively regulate the ATPase activity of VCP, an ATP-driven segregase that associates with different cofactors to control a wide variety of cellular processes. As a cofactor of VCP, it may play a role in the transport of CAV1 to lysosomes for degradation. It may also play a role in endoplasmic reticulum-associated degradation (ERAD) of misfolded proteins. Together with VCP and other cofactors, it may play a role in macroautophagy, regulating for instance the clearance of damaged lysosomes.</text>
</comment>
<dbReference type="InterPro" id="IPR001012">
    <property type="entry name" value="UBX_dom"/>
</dbReference>
<dbReference type="FunFam" id="3.10.20.90:FF:000185">
    <property type="entry name" value="UBX domain-containing protein 6"/>
    <property type="match status" value="1"/>
</dbReference>
<sequence length="436" mass="48582">MKKFFEDIKKDIKFKSAGPGKKLTDDSSSSDGPAPQKSSQPKPRPRPTEGAQRAGAAALARIEQRQQPCPGSSHSAIRNQVKKELEAAAAADAGQTAAESSQGPVKDVASLSVSGVFFICPLTGATLTKNEKEARIKEAILKRLEEDPVEASIMMIYTFNKDREKVKAGVDIISKYVDNILSNPTEEKYRKIKRSNKVFQEKVSSLEGSTEFLQAVGFQSVTLPMDGYQEQSEDFLRLEEQDPGALEALREARDRLQGEPVRARLDRRPQALRPSPHATRFELPPDFYNLTAEELKREQQLRTEVVERSAMLRTKAMREREEQRERKKHNYTLLRVRLPDGTLLQGTFLARERVGALFQFVREALVDGWQAFELVAPGGHRLKEEEEVALNECGLVPSALLSLSWDAAVQADMAAAGGQSVTLLRPELLENIQTIS</sequence>
<dbReference type="AlphaFoldDB" id="A0A9D3RYE5"/>
<reference evidence="10" key="1">
    <citation type="submission" date="2021-01" db="EMBL/GenBank/DDBJ databases">
        <title>A chromosome-scale assembly of European eel, Anguilla anguilla.</title>
        <authorList>
            <person name="Henkel C."/>
            <person name="Jong-Raadsen S.A."/>
            <person name="Dufour S."/>
            <person name="Weltzien F.-A."/>
            <person name="Palstra A.P."/>
            <person name="Pelster B."/>
            <person name="Spaink H.P."/>
            <person name="Van Den Thillart G.E."/>
            <person name="Jansen H."/>
            <person name="Zahm M."/>
            <person name="Klopp C."/>
            <person name="Cedric C."/>
            <person name="Louis A."/>
            <person name="Berthelot C."/>
            <person name="Parey E."/>
            <person name="Roest Crollius H."/>
            <person name="Montfort J."/>
            <person name="Robinson-Rechavi M."/>
            <person name="Bucao C."/>
            <person name="Bouchez O."/>
            <person name="Gislard M."/>
            <person name="Lluch J."/>
            <person name="Milhes M."/>
            <person name="Lampietro C."/>
            <person name="Lopez Roques C."/>
            <person name="Donnadieu C."/>
            <person name="Braasch I."/>
            <person name="Desvignes T."/>
            <person name="Postlethwait J."/>
            <person name="Bobe J."/>
            <person name="Guiguen Y."/>
            <person name="Dirks R."/>
        </authorList>
    </citation>
    <scope>NUCLEOTIDE SEQUENCE</scope>
    <source>
        <strain evidence="10">Tag_6206</strain>
        <tissue evidence="10">Liver</tissue>
    </source>
</reference>
<evidence type="ECO:0000256" key="8">
    <source>
        <dbReference type="SAM" id="MobiDB-lite"/>
    </source>
</evidence>